<dbReference type="CDD" id="cd05379">
    <property type="entry name" value="CAP_bacterial"/>
    <property type="match status" value="1"/>
</dbReference>
<keyword evidence="2" id="KW-0472">Membrane</keyword>
<evidence type="ECO:0000313" key="5">
    <source>
        <dbReference type="Proteomes" id="UP001339911"/>
    </source>
</evidence>
<evidence type="ECO:0000259" key="3">
    <source>
        <dbReference type="Pfam" id="PF00188"/>
    </source>
</evidence>
<reference evidence="4 5" key="1">
    <citation type="submission" date="2024-01" db="EMBL/GenBank/DDBJ databases">
        <title>Genome insights into Plantactinospora veratri sp. nov.</title>
        <authorList>
            <person name="Wang L."/>
        </authorList>
    </citation>
    <scope>NUCLEOTIDE SEQUENCE [LARGE SCALE GENOMIC DNA]</scope>
    <source>
        <strain evidence="4 5">NEAU-FHS4</strain>
    </source>
</reference>
<keyword evidence="2" id="KW-1133">Transmembrane helix</keyword>
<feature type="compositionally biased region" description="Basic and acidic residues" evidence="1">
    <location>
        <begin position="151"/>
        <end position="160"/>
    </location>
</feature>
<feature type="compositionally biased region" description="Basic and acidic residues" evidence="1">
    <location>
        <begin position="49"/>
        <end position="64"/>
    </location>
</feature>
<dbReference type="Proteomes" id="UP001339911">
    <property type="component" value="Unassembled WGS sequence"/>
</dbReference>
<sequence length="432" mass="45097">MQGWNEQTDWEDGGDWPGRPDNGAAYPAVRAGHPDDRSRSSWHPTGAGRIDEPDEQHGDARWADEPDDLPPSTAAGWSEEPARDTGWSEEPARGPDPGEAGWVDGVTERWRRAGLDRVDEPTGRRQQAAARWADEPADLGAFELGRNARAVPDRRVRSGDHQPGGGLSDRGNADRDDSDRGSSGRHRRPTPLRGPIGLGVAVTALLGVFGVGAALLPPSLADAPAGNRGGQPAVEAAGPEETADPGTPDPTGTAEQTAAPEPTATATRPAPKPRATTTKPKPSRTTSPAARRTPARSGSGAGAAGSSQEAQVLAIVNQERSANGCGAVVINSDLAEAARLHSQDQGEHTNMSHTGSDGSDFVERARRAGYDRPIGENVAMGYQTAAAVMDGWMNSSGHRANILNCDAKAMGVGVATGADGRLYWTQVFGAVA</sequence>
<dbReference type="PANTHER" id="PTHR31157">
    <property type="entry name" value="SCP DOMAIN-CONTAINING PROTEIN"/>
    <property type="match status" value="1"/>
</dbReference>
<feature type="compositionally biased region" description="Basic and acidic residues" evidence="1">
    <location>
        <begin position="171"/>
        <end position="182"/>
    </location>
</feature>
<keyword evidence="2" id="KW-0812">Transmembrane</keyword>
<organism evidence="4 5">
    <name type="scientific">Plantactinospora veratri</name>
    <dbReference type="NCBI Taxonomy" id="1436122"/>
    <lineage>
        <taxon>Bacteria</taxon>
        <taxon>Bacillati</taxon>
        <taxon>Actinomycetota</taxon>
        <taxon>Actinomycetes</taxon>
        <taxon>Micromonosporales</taxon>
        <taxon>Micromonosporaceae</taxon>
        <taxon>Plantactinospora</taxon>
    </lineage>
</organism>
<evidence type="ECO:0000256" key="1">
    <source>
        <dbReference type="SAM" id="MobiDB-lite"/>
    </source>
</evidence>
<gene>
    <name evidence="4" type="ORF">V1634_08210</name>
</gene>
<dbReference type="Gene3D" id="3.40.33.10">
    <property type="entry name" value="CAP"/>
    <property type="match status" value="1"/>
</dbReference>
<keyword evidence="5" id="KW-1185">Reference proteome</keyword>
<dbReference type="SUPFAM" id="SSF55797">
    <property type="entry name" value="PR-1-like"/>
    <property type="match status" value="1"/>
</dbReference>
<proteinExistence type="predicted"/>
<feature type="region of interest" description="Disordered" evidence="1">
    <location>
        <begin position="340"/>
        <end position="360"/>
    </location>
</feature>
<evidence type="ECO:0000313" key="4">
    <source>
        <dbReference type="EMBL" id="MEE6306808.1"/>
    </source>
</evidence>
<feature type="transmembrane region" description="Helical" evidence="2">
    <location>
        <begin position="195"/>
        <end position="216"/>
    </location>
</feature>
<dbReference type="InterPro" id="IPR014044">
    <property type="entry name" value="CAP_dom"/>
</dbReference>
<dbReference type="PANTHER" id="PTHR31157:SF1">
    <property type="entry name" value="SCP DOMAIN-CONTAINING PROTEIN"/>
    <property type="match status" value="1"/>
</dbReference>
<dbReference type="InterPro" id="IPR035940">
    <property type="entry name" value="CAP_sf"/>
</dbReference>
<name>A0ABU7SA70_9ACTN</name>
<evidence type="ECO:0000256" key="2">
    <source>
        <dbReference type="SAM" id="Phobius"/>
    </source>
</evidence>
<dbReference type="RefSeq" id="WP_331207140.1">
    <property type="nucleotide sequence ID" value="NZ_JAZGQL010000005.1"/>
</dbReference>
<comment type="caution">
    <text evidence="4">The sequence shown here is derived from an EMBL/GenBank/DDBJ whole genome shotgun (WGS) entry which is preliminary data.</text>
</comment>
<accession>A0ABU7SA70</accession>
<feature type="domain" description="SCP" evidence="3">
    <location>
        <begin position="314"/>
        <end position="428"/>
    </location>
</feature>
<feature type="compositionally biased region" description="Polar residues" evidence="1">
    <location>
        <begin position="348"/>
        <end position="357"/>
    </location>
</feature>
<feature type="compositionally biased region" description="Basic and acidic residues" evidence="1">
    <location>
        <begin position="106"/>
        <end position="123"/>
    </location>
</feature>
<feature type="region of interest" description="Disordered" evidence="1">
    <location>
        <begin position="224"/>
        <end position="306"/>
    </location>
</feature>
<feature type="compositionally biased region" description="Low complexity" evidence="1">
    <location>
        <begin position="244"/>
        <end position="298"/>
    </location>
</feature>
<dbReference type="EMBL" id="JAZGQL010000005">
    <property type="protein sequence ID" value="MEE6306808.1"/>
    <property type="molecule type" value="Genomic_DNA"/>
</dbReference>
<feature type="region of interest" description="Disordered" evidence="1">
    <location>
        <begin position="1"/>
        <end position="196"/>
    </location>
</feature>
<dbReference type="Pfam" id="PF00188">
    <property type="entry name" value="CAP"/>
    <property type="match status" value="1"/>
</dbReference>
<protein>
    <submittedName>
        <fullName evidence="4">CAP domain-containing protein</fullName>
    </submittedName>
</protein>